<dbReference type="PANTHER" id="PTHR33223">
    <property type="entry name" value="CCHC-TYPE DOMAIN-CONTAINING PROTEIN"/>
    <property type="match status" value="1"/>
</dbReference>
<evidence type="ECO:0000256" key="1">
    <source>
        <dbReference type="SAM" id="MobiDB-lite"/>
    </source>
</evidence>
<dbReference type="Pfam" id="PF03732">
    <property type="entry name" value="Retrotrans_gag"/>
    <property type="match status" value="1"/>
</dbReference>
<evidence type="ECO:0000313" key="3">
    <source>
        <dbReference type="EMBL" id="RVW63247.1"/>
    </source>
</evidence>
<evidence type="ECO:0000259" key="2">
    <source>
        <dbReference type="Pfam" id="PF03732"/>
    </source>
</evidence>
<dbReference type="PANTHER" id="PTHR33223:SF11">
    <property type="entry name" value="ELEMENT PROTEIN, PUTATIVE-RELATED"/>
    <property type="match status" value="1"/>
</dbReference>
<evidence type="ECO:0000313" key="4">
    <source>
        <dbReference type="Proteomes" id="UP000288805"/>
    </source>
</evidence>
<accession>A0A438FTG1</accession>
<reference evidence="3 4" key="1">
    <citation type="journal article" date="2018" name="PLoS Genet.">
        <title>Population sequencing reveals clonal diversity and ancestral inbreeding in the grapevine cultivar Chardonnay.</title>
        <authorList>
            <person name="Roach M.J."/>
            <person name="Johnson D.L."/>
            <person name="Bohlmann J."/>
            <person name="van Vuuren H.J."/>
            <person name="Jones S.J."/>
            <person name="Pretorius I.S."/>
            <person name="Schmidt S.A."/>
            <person name="Borneman A.R."/>
        </authorList>
    </citation>
    <scope>NUCLEOTIDE SEQUENCE [LARGE SCALE GENOMIC DNA]</scope>
    <source>
        <strain evidence="4">cv. Chardonnay</strain>
        <tissue evidence="3">Leaf</tissue>
    </source>
</reference>
<proteinExistence type="predicted"/>
<dbReference type="InterPro" id="IPR005162">
    <property type="entry name" value="Retrotrans_gag_dom"/>
</dbReference>
<gene>
    <name evidence="3" type="ORF">CK203_058625</name>
</gene>
<organism evidence="3 4">
    <name type="scientific">Vitis vinifera</name>
    <name type="common">Grape</name>
    <dbReference type="NCBI Taxonomy" id="29760"/>
    <lineage>
        <taxon>Eukaryota</taxon>
        <taxon>Viridiplantae</taxon>
        <taxon>Streptophyta</taxon>
        <taxon>Embryophyta</taxon>
        <taxon>Tracheophyta</taxon>
        <taxon>Spermatophyta</taxon>
        <taxon>Magnoliopsida</taxon>
        <taxon>eudicotyledons</taxon>
        <taxon>Gunneridae</taxon>
        <taxon>Pentapetalae</taxon>
        <taxon>rosids</taxon>
        <taxon>Vitales</taxon>
        <taxon>Vitaceae</taxon>
        <taxon>Viteae</taxon>
        <taxon>Vitis</taxon>
    </lineage>
</organism>
<sequence length="463" mass="53482">MESENPYAHIKEFEDVCNTFQEGGASINLMSLKLFPFTLKDKAKIWLNSLRPRSIRTWTDLQAEFLKKFFPTHRTNGLKRKISIFSAKKNEKFYECWERYMEAINACPHHGFNTWLLVSYFYEEMSSSMKQLLETMCGGDFMSKNPKEAMDFMSYVAEVSRGWDEPNNGEVGKMKSQPNAFNAKVGMYTLNEDINMKAKVSVVPRRLEELELKKIHEVQVVVETPMQVMPCPICQSYEHLVEECPTILAAKEMFGDQANVIGQFKPNNNASNGNTYNSNWMNHPKFSWKPRAPQYTQPAQAYQQALNLEQTIVNLSKKIDNLQYSISRLTNLNTVQEKGRFSSQPYQNPKGIHEVETHEGESSQVRDVKALVTLRSGKKVELPTPKPHVEKEEEEEETKKMKEIEGKKKDSNEREEDHDSTVNGNPEKVVIKGDVMKKHTPPPFLKLCMGKRVSEMHQKFLKY</sequence>
<feature type="region of interest" description="Disordered" evidence="1">
    <location>
        <begin position="378"/>
        <end position="443"/>
    </location>
</feature>
<dbReference type="EMBL" id="QGNW01000745">
    <property type="protein sequence ID" value="RVW63247.1"/>
    <property type="molecule type" value="Genomic_DNA"/>
</dbReference>
<comment type="caution">
    <text evidence="3">The sequence shown here is derived from an EMBL/GenBank/DDBJ whole genome shotgun (WGS) entry which is preliminary data.</text>
</comment>
<protein>
    <recommendedName>
        <fullName evidence="2">Retrotransposon gag domain-containing protein</fullName>
    </recommendedName>
</protein>
<name>A0A438FTG1_VITVI</name>
<feature type="domain" description="Retrotransposon gag" evidence="2">
    <location>
        <begin position="33"/>
        <end position="123"/>
    </location>
</feature>
<dbReference type="Proteomes" id="UP000288805">
    <property type="component" value="Unassembled WGS sequence"/>
</dbReference>
<feature type="compositionally biased region" description="Basic and acidic residues" evidence="1">
    <location>
        <begin position="387"/>
        <end position="420"/>
    </location>
</feature>
<dbReference type="AlphaFoldDB" id="A0A438FTG1"/>